<dbReference type="AlphaFoldDB" id="A0A0F9EVU3"/>
<evidence type="ECO:0000313" key="1">
    <source>
        <dbReference type="EMBL" id="KKL27898.1"/>
    </source>
</evidence>
<dbReference type="EMBL" id="LAZR01035293">
    <property type="protein sequence ID" value="KKL27898.1"/>
    <property type="molecule type" value="Genomic_DNA"/>
</dbReference>
<comment type="caution">
    <text evidence="1">The sequence shown here is derived from an EMBL/GenBank/DDBJ whole genome shotgun (WGS) entry which is preliminary data.</text>
</comment>
<feature type="non-terminal residue" evidence="1">
    <location>
        <position position="1"/>
    </location>
</feature>
<reference evidence="1" key="1">
    <citation type="journal article" date="2015" name="Nature">
        <title>Complex archaea that bridge the gap between prokaryotes and eukaryotes.</title>
        <authorList>
            <person name="Spang A."/>
            <person name="Saw J.H."/>
            <person name="Jorgensen S.L."/>
            <person name="Zaremba-Niedzwiedzka K."/>
            <person name="Martijn J."/>
            <person name="Lind A.E."/>
            <person name="van Eijk R."/>
            <person name="Schleper C."/>
            <person name="Guy L."/>
            <person name="Ettema T.J."/>
        </authorList>
    </citation>
    <scope>NUCLEOTIDE SEQUENCE</scope>
</reference>
<gene>
    <name evidence="1" type="ORF">LCGC14_2380510</name>
</gene>
<name>A0A0F9EVU3_9ZZZZ</name>
<sequence length="97" mass="10950">YQDNKPHSIFTAILGKWSLQNYDFGPDCIECELFMHYNSGSGGLATEIQASAYIDGCEETCSYWLHPKANLKGEPKNIKKIGCRRKIALQQPKIGLR</sequence>
<accession>A0A0F9EVU3</accession>
<protein>
    <submittedName>
        <fullName evidence="1">Uncharacterized protein</fullName>
    </submittedName>
</protein>
<proteinExistence type="predicted"/>
<organism evidence="1">
    <name type="scientific">marine sediment metagenome</name>
    <dbReference type="NCBI Taxonomy" id="412755"/>
    <lineage>
        <taxon>unclassified sequences</taxon>
        <taxon>metagenomes</taxon>
        <taxon>ecological metagenomes</taxon>
    </lineage>
</organism>